<dbReference type="EMBL" id="BARS01006585">
    <property type="protein sequence ID" value="GAF70725.1"/>
    <property type="molecule type" value="Genomic_DNA"/>
</dbReference>
<evidence type="ECO:0000259" key="2">
    <source>
        <dbReference type="Pfam" id="PF10979"/>
    </source>
</evidence>
<feature type="non-terminal residue" evidence="4">
    <location>
        <position position="234"/>
    </location>
</feature>
<feature type="region of interest" description="Disordered" evidence="1">
    <location>
        <begin position="52"/>
        <end position="75"/>
    </location>
</feature>
<feature type="domain" description="DUF2786" evidence="2">
    <location>
        <begin position="7"/>
        <end position="45"/>
    </location>
</feature>
<dbReference type="Pfam" id="PF23771">
    <property type="entry name" value="DUF7168"/>
    <property type="match status" value="1"/>
</dbReference>
<sequence length="234" mass="26637">MDNLEEVQEKIRKLLALADNNPNANEAAAAAGAAQRLMERYRIDQISYRLTHDDADGGSGDSNSEPISQSDEPLDSAGRLSQWRINLADALARANGCRIWILHQRIPKWNERQGRYRDSSRKEITMAGRKADISIIRYMYDYLVKEIDRLCKNWCYDQSFSRRDGRTAGNNFRLGAVEIVRNRMMKARNEARDAARKEAKERSLEGETNAIAIVDKSIAAIDELEGAVESWMEN</sequence>
<evidence type="ECO:0000259" key="3">
    <source>
        <dbReference type="Pfam" id="PF23771"/>
    </source>
</evidence>
<evidence type="ECO:0000313" key="4">
    <source>
        <dbReference type="EMBL" id="GAF70725.1"/>
    </source>
</evidence>
<dbReference type="InterPro" id="IPR024498">
    <property type="entry name" value="DUF2786"/>
</dbReference>
<dbReference type="AlphaFoldDB" id="X0T3U3"/>
<gene>
    <name evidence="4" type="ORF">S01H1_12807</name>
</gene>
<evidence type="ECO:0000256" key="1">
    <source>
        <dbReference type="SAM" id="MobiDB-lite"/>
    </source>
</evidence>
<feature type="domain" description="DUF7168" evidence="3">
    <location>
        <begin position="76"/>
        <end position="206"/>
    </location>
</feature>
<dbReference type="Pfam" id="PF10979">
    <property type="entry name" value="DUF2786"/>
    <property type="match status" value="1"/>
</dbReference>
<name>X0T3U3_9ZZZZ</name>
<proteinExistence type="predicted"/>
<accession>X0T3U3</accession>
<dbReference type="InterPro" id="IPR055592">
    <property type="entry name" value="DUF7168"/>
</dbReference>
<protein>
    <submittedName>
        <fullName evidence="4">Uncharacterized protein</fullName>
    </submittedName>
</protein>
<comment type="caution">
    <text evidence="4">The sequence shown here is derived from an EMBL/GenBank/DDBJ whole genome shotgun (WGS) entry which is preliminary data.</text>
</comment>
<organism evidence="4">
    <name type="scientific">marine sediment metagenome</name>
    <dbReference type="NCBI Taxonomy" id="412755"/>
    <lineage>
        <taxon>unclassified sequences</taxon>
        <taxon>metagenomes</taxon>
        <taxon>ecological metagenomes</taxon>
    </lineage>
</organism>
<reference evidence="4" key="1">
    <citation type="journal article" date="2014" name="Front. Microbiol.">
        <title>High frequency of phylogenetically diverse reductive dehalogenase-homologous genes in deep subseafloor sedimentary metagenomes.</title>
        <authorList>
            <person name="Kawai M."/>
            <person name="Futagami T."/>
            <person name="Toyoda A."/>
            <person name="Takaki Y."/>
            <person name="Nishi S."/>
            <person name="Hori S."/>
            <person name="Arai W."/>
            <person name="Tsubouchi T."/>
            <person name="Morono Y."/>
            <person name="Uchiyama I."/>
            <person name="Ito T."/>
            <person name="Fujiyama A."/>
            <person name="Inagaki F."/>
            <person name="Takami H."/>
        </authorList>
    </citation>
    <scope>NUCLEOTIDE SEQUENCE</scope>
    <source>
        <strain evidence="4">Expedition CK06-06</strain>
    </source>
</reference>